<dbReference type="PROSITE" id="PS00018">
    <property type="entry name" value="EF_HAND_1"/>
    <property type="match status" value="1"/>
</dbReference>
<dbReference type="KEGG" id="bmu:Bmul_5933"/>
<dbReference type="HOGENOM" id="CLU_1861424_0_0_4"/>
<evidence type="ECO:0000313" key="1">
    <source>
        <dbReference type="EMBL" id="BAG47420.1"/>
    </source>
</evidence>
<reference evidence="1 2" key="1">
    <citation type="submission" date="2007-04" db="EMBL/GenBank/DDBJ databases">
        <title>Complete genome sequence of Burkholderia multivorans ATCC 17616.</title>
        <authorList>
            <person name="Ohtsubo Y."/>
            <person name="Yamashita A."/>
            <person name="Kurokawa K."/>
            <person name="Takami H."/>
            <person name="Yuhara S."/>
            <person name="Nishiyama E."/>
            <person name="Endo R."/>
            <person name="Miyazaki R."/>
            <person name="Ono A."/>
            <person name="Yano K."/>
            <person name="Ito M."/>
            <person name="Sota M."/>
            <person name="Yuji N."/>
            <person name="Hattori M."/>
            <person name="Tsuda M."/>
        </authorList>
    </citation>
    <scope>NUCLEOTIDE SEQUENCE [LARGE SCALE GENOMIC DNA]</scope>
    <source>
        <strain evidence="2">ATCC 17616 / 249</strain>
    </source>
</reference>
<dbReference type="AlphaFoldDB" id="A0A0H3KQA7"/>
<dbReference type="Proteomes" id="UP000008815">
    <property type="component" value="Chromosome 3"/>
</dbReference>
<dbReference type="STRING" id="395019.BMULJ_05592"/>
<organism evidence="1 2">
    <name type="scientific">Burkholderia multivorans (strain ATCC 17616 / 249)</name>
    <dbReference type="NCBI Taxonomy" id="395019"/>
    <lineage>
        <taxon>Bacteria</taxon>
        <taxon>Pseudomonadati</taxon>
        <taxon>Pseudomonadota</taxon>
        <taxon>Betaproteobacteria</taxon>
        <taxon>Burkholderiales</taxon>
        <taxon>Burkholderiaceae</taxon>
        <taxon>Burkholderia</taxon>
        <taxon>Burkholderia cepacia complex</taxon>
    </lineage>
</organism>
<proteinExistence type="predicted"/>
<dbReference type="InterPro" id="IPR018247">
    <property type="entry name" value="EF_Hand_1_Ca_BS"/>
</dbReference>
<gene>
    <name evidence="1" type="ordered locus">BMULJ_05592</name>
</gene>
<protein>
    <submittedName>
        <fullName evidence="1">Uncharacterized protein</fullName>
    </submittedName>
</protein>
<sequence>MPVSFTNTSNRPIISHCEASTLSVSAATHHHHHPVDADGDRLLSPHEIAILMVLASEPRRQQGDPADLRCLVDRGLVRLGAASLDEAPACLSAYGRQMVLRLARRDRVWQRKNVDVTIAWRAIASETLAGMAHHAAR</sequence>
<keyword evidence="2" id="KW-1185">Reference proteome</keyword>
<name>A0A0H3KQA7_BURM1</name>
<dbReference type="KEGG" id="bmj:BMULJ_05592"/>
<evidence type="ECO:0000313" key="2">
    <source>
        <dbReference type="Proteomes" id="UP000008815"/>
    </source>
</evidence>
<dbReference type="EMBL" id="AP009387">
    <property type="protein sequence ID" value="BAG47420.1"/>
    <property type="molecule type" value="Genomic_DNA"/>
</dbReference>
<accession>A0A0H3KQA7</accession>